<protein>
    <recommendedName>
        <fullName evidence="9">Caspase-3</fullName>
    </recommendedName>
</protein>
<dbReference type="GO" id="GO:0006915">
    <property type="term" value="P:apoptotic process"/>
    <property type="evidence" value="ECO:0007669"/>
    <property type="project" value="UniProtKB-KW"/>
</dbReference>
<dbReference type="Pfam" id="PF00656">
    <property type="entry name" value="Peptidase_C14"/>
    <property type="match status" value="1"/>
</dbReference>
<evidence type="ECO:0000259" key="6">
    <source>
        <dbReference type="PROSITE" id="PS50208"/>
    </source>
</evidence>
<dbReference type="OMA" id="CFICIVS"/>
<evidence type="ECO:0000256" key="2">
    <source>
        <dbReference type="ARBA" id="ARBA00022703"/>
    </source>
</evidence>
<dbReference type="OrthoDB" id="10036020at2759"/>
<dbReference type="InterPro" id="IPR015917">
    <property type="entry name" value="Pept_C14A"/>
</dbReference>
<dbReference type="PANTHER" id="PTHR48169">
    <property type="entry name" value="DED DOMAIN-CONTAINING PROTEIN"/>
    <property type="match status" value="1"/>
</dbReference>
<evidence type="ECO:0000256" key="4">
    <source>
        <dbReference type="SAM" id="MobiDB-lite"/>
    </source>
</evidence>
<keyword evidence="2" id="KW-0053">Apoptosis</keyword>
<evidence type="ECO:0000259" key="5">
    <source>
        <dbReference type="PROSITE" id="PS50207"/>
    </source>
</evidence>
<accession>A0A8W8LH10</accession>
<dbReference type="Gene3D" id="3.40.50.1460">
    <property type="match status" value="1"/>
</dbReference>
<dbReference type="GO" id="GO:0006508">
    <property type="term" value="P:proteolysis"/>
    <property type="evidence" value="ECO:0007669"/>
    <property type="project" value="InterPro"/>
</dbReference>
<proteinExistence type="inferred from homology"/>
<dbReference type="InterPro" id="IPR002138">
    <property type="entry name" value="Pept_C14_p10"/>
</dbReference>
<dbReference type="Proteomes" id="UP000005408">
    <property type="component" value="Unassembled WGS sequence"/>
</dbReference>
<feature type="domain" description="Caspase family p10" evidence="5">
    <location>
        <begin position="309"/>
        <end position="399"/>
    </location>
</feature>
<feature type="region of interest" description="Disordered" evidence="4">
    <location>
        <begin position="108"/>
        <end position="161"/>
    </location>
</feature>
<dbReference type="GO" id="GO:0005737">
    <property type="term" value="C:cytoplasm"/>
    <property type="evidence" value="ECO:0007669"/>
    <property type="project" value="UniProtKB-ARBA"/>
</dbReference>
<evidence type="ECO:0000313" key="8">
    <source>
        <dbReference type="Proteomes" id="UP000005408"/>
    </source>
</evidence>
<dbReference type="SMART" id="SM00115">
    <property type="entry name" value="CASc"/>
    <property type="match status" value="1"/>
</dbReference>
<dbReference type="PANTHER" id="PTHR48169:SF7">
    <property type="entry name" value="CASPASE 10"/>
    <property type="match status" value="1"/>
</dbReference>
<dbReference type="InterPro" id="IPR029030">
    <property type="entry name" value="Caspase-like_dom_sf"/>
</dbReference>
<sequence length="404" mass="46414">MATKKIPQEARELHNELIADLHDNINSKVDEHDFEKLIHRLKLKLSPIDLKACHNLIDATDKLQKRGHLEPGNYGELIKLVDCIDKNWVNLIREKGETIIEIINKANEPQPSVSSEESERAKKRRLESDQDGQRSNENTDGQTQILKSSTKKERKKSVYPKTNDQKGLALILNFTKGRPGANADFCGINDFFEKTLNFECHVETDPPKEEVECFLEETACLFNNKRTAAKYYCLLVFIMSHGNEDGIRTNDGKTISLDDIVSYFKNDKLKYFAGKPKCFFIQACRGSSPQGVVDLPDDKEEVMIDQVVGKISIPTDADLLLAYATTPGYFAYRRPNVGSWFFCNLLEIFKEHYEEEHVEDMLIDVKERLAYDEEWQTNEGFKQMPCTWSTLTKRFFLAPQQLAE</sequence>
<comment type="similarity">
    <text evidence="1 3">Belongs to the peptidase C14A family.</text>
</comment>
<feature type="domain" description="Caspase family p20" evidence="6">
    <location>
        <begin position="194"/>
        <end position="288"/>
    </location>
</feature>
<dbReference type="AlphaFoldDB" id="A0A8W8LH10"/>
<dbReference type="EnsemblMetazoa" id="G28185.4">
    <property type="protein sequence ID" value="G28185.4:cds"/>
    <property type="gene ID" value="G28185"/>
</dbReference>
<dbReference type="EnsemblMetazoa" id="G28185.2">
    <property type="protein sequence ID" value="G28185.2:cds"/>
    <property type="gene ID" value="G28185"/>
</dbReference>
<evidence type="ECO:0000256" key="1">
    <source>
        <dbReference type="ARBA" id="ARBA00010134"/>
    </source>
</evidence>
<name>A0A8W8LH10_MAGGI</name>
<reference evidence="7" key="1">
    <citation type="submission" date="2022-08" db="UniProtKB">
        <authorList>
            <consortium name="EnsemblMetazoa"/>
        </authorList>
    </citation>
    <scope>IDENTIFICATION</scope>
    <source>
        <strain evidence="7">05x7-T-G4-1.051#20</strain>
    </source>
</reference>
<dbReference type="GO" id="GO:0043067">
    <property type="term" value="P:regulation of programmed cell death"/>
    <property type="evidence" value="ECO:0007669"/>
    <property type="project" value="UniProtKB-ARBA"/>
</dbReference>
<organism evidence="7 8">
    <name type="scientific">Magallana gigas</name>
    <name type="common">Pacific oyster</name>
    <name type="synonym">Crassostrea gigas</name>
    <dbReference type="NCBI Taxonomy" id="29159"/>
    <lineage>
        <taxon>Eukaryota</taxon>
        <taxon>Metazoa</taxon>
        <taxon>Spiralia</taxon>
        <taxon>Lophotrochozoa</taxon>
        <taxon>Mollusca</taxon>
        <taxon>Bivalvia</taxon>
        <taxon>Autobranchia</taxon>
        <taxon>Pteriomorphia</taxon>
        <taxon>Ostreida</taxon>
        <taxon>Ostreoidea</taxon>
        <taxon>Ostreidae</taxon>
        <taxon>Magallana</taxon>
    </lineage>
</organism>
<dbReference type="InterPro" id="IPR011600">
    <property type="entry name" value="Pept_C14_caspase"/>
</dbReference>
<dbReference type="PROSITE" id="PS50208">
    <property type="entry name" value="CASPASE_P20"/>
    <property type="match status" value="1"/>
</dbReference>
<dbReference type="SUPFAM" id="SSF52129">
    <property type="entry name" value="Caspase-like"/>
    <property type="match status" value="1"/>
</dbReference>
<dbReference type="InterPro" id="IPR001309">
    <property type="entry name" value="Pept_C14_p20"/>
</dbReference>
<evidence type="ECO:0000256" key="3">
    <source>
        <dbReference type="RuleBase" id="RU003971"/>
    </source>
</evidence>
<dbReference type="PRINTS" id="PR00376">
    <property type="entry name" value="IL1BCENZYME"/>
</dbReference>
<evidence type="ECO:0000313" key="7">
    <source>
        <dbReference type="EnsemblMetazoa" id="G28185.4:cds"/>
    </source>
</evidence>
<dbReference type="PROSITE" id="PS50207">
    <property type="entry name" value="CASPASE_P10"/>
    <property type="match status" value="1"/>
</dbReference>
<dbReference type="GO" id="GO:0004197">
    <property type="term" value="F:cysteine-type endopeptidase activity"/>
    <property type="evidence" value="ECO:0007669"/>
    <property type="project" value="InterPro"/>
</dbReference>
<evidence type="ECO:0008006" key="9">
    <source>
        <dbReference type="Google" id="ProtNLM"/>
    </source>
</evidence>
<keyword evidence="8" id="KW-1185">Reference proteome</keyword>
<feature type="compositionally biased region" description="Polar residues" evidence="4">
    <location>
        <begin position="135"/>
        <end position="148"/>
    </location>
</feature>
<dbReference type="GO" id="GO:0051604">
    <property type="term" value="P:protein maturation"/>
    <property type="evidence" value="ECO:0007669"/>
    <property type="project" value="UniProtKB-ARBA"/>
</dbReference>